<sequence>MAVETITTGNLVADAEVRFTPNGKQVTELRIGATYSRKDKQTGQWQDEGEPVFITAAFWGDGHEHLHNLKKGTRVTVSGPLKVRTYQTQNGEDRTSLELIFPRFLGAIPKGDQQPTYQAPAGGQAQDPWANQNAPF</sequence>
<evidence type="ECO:0000256" key="3">
    <source>
        <dbReference type="RuleBase" id="RU000524"/>
    </source>
</evidence>
<organism evidence="5 6">
    <name type="scientific">Rothia mucilaginosa</name>
    <dbReference type="NCBI Taxonomy" id="43675"/>
    <lineage>
        <taxon>Bacteria</taxon>
        <taxon>Bacillati</taxon>
        <taxon>Actinomycetota</taxon>
        <taxon>Actinomycetes</taxon>
        <taxon>Micrococcales</taxon>
        <taxon>Micrococcaceae</taxon>
        <taxon>Rothia</taxon>
    </lineage>
</organism>
<evidence type="ECO:0000313" key="6">
    <source>
        <dbReference type="Proteomes" id="UP000713964"/>
    </source>
</evidence>
<dbReference type="Proteomes" id="UP000713964">
    <property type="component" value="Unassembled WGS sequence"/>
</dbReference>
<reference evidence="5" key="1">
    <citation type="submission" date="2020-04" db="EMBL/GenBank/DDBJ databases">
        <title>Deep metagenomics examines the oral microbiome during advanced dental caries in children, revealing novel taxa and co-occurrences with host molecules.</title>
        <authorList>
            <person name="Baker J.L."/>
            <person name="Morton J.T."/>
            <person name="Dinis M."/>
            <person name="Alvarez R."/>
            <person name="Tran N.C."/>
            <person name="Knight R."/>
            <person name="Edlund A."/>
        </authorList>
    </citation>
    <scope>NUCLEOTIDE SEQUENCE</scope>
    <source>
        <strain evidence="5">JCVI_29_bin.11</strain>
    </source>
</reference>
<dbReference type="PANTHER" id="PTHR10302:SF27">
    <property type="entry name" value="SINGLE-STRANDED DNA-BINDING PROTEIN"/>
    <property type="match status" value="1"/>
</dbReference>
<protein>
    <recommendedName>
        <fullName evidence="3">Single-stranded DNA-binding protein</fullName>
    </recommendedName>
</protein>
<dbReference type="Gene3D" id="2.40.50.140">
    <property type="entry name" value="Nucleic acid-binding proteins"/>
    <property type="match status" value="1"/>
</dbReference>
<dbReference type="GO" id="GO:0003697">
    <property type="term" value="F:single-stranded DNA binding"/>
    <property type="evidence" value="ECO:0007669"/>
    <property type="project" value="InterPro"/>
</dbReference>
<dbReference type="Pfam" id="PF00436">
    <property type="entry name" value="SSB"/>
    <property type="match status" value="1"/>
</dbReference>
<dbReference type="PROSITE" id="PS50935">
    <property type="entry name" value="SSB"/>
    <property type="match status" value="1"/>
</dbReference>
<name>A0A930PPC6_9MICC</name>
<comment type="caution">
    <text evidence="5">The sequence shown here is derived from an EMBL/GenBank/DDBJ whole genome shotgun (WGS) entry which is preliminary data.</text>
</comment>
<evidence type="ECO:0000313" key="5">
    <source>
        <dbReference type="EMBL" id="MBF1659595.1"/>
    </source>
</evidence>
<feature type="region of interest" description="Disordered" evidence="4">
    <location>
        <begin position="110"/>
        <end position="136"/>
    </location>
</feature>
<evidence type="ECO:0000256" key="4">
    <source>
        <dbReference type="SAM" id="MobiDB-lite"/>
    </source>
</evidence>
<dbReference type="GO" id="GO:0006260">
    <property type="term" value="P:DNA replication"/>
    <property type="evidence" value="ECO:0007669"/>
    <property type="project" value="InterPro"/>
</dbReference>
<accession>A0A930PPC6</accession>
<gene>
    <name evidence="5" type="primary">ssb</name>
    <name evidence="5" type="ORF">HXO58_07150</name>
</gene>
<dbReference type="AlphaFoldDB" id="A0A930PPC6"/>
<dbReference type="CDD" id="cd04496">
    <property type="entry name" value="SSB_OBF"/>
    <property type="match status" value="1"/>
</dbReference>
<dbReference type="InterPro" id="IPR000424">
    <property type="entry name" value="Primosome_PriB/ssb"/>
</dbReference>
<evidence type="ECO:0000256" key="1">
    <source>
        <dbReference type="ARBA" id="ARBA00023125"/>
    </source>
</evidence>
<keyword evidence="1 2" id="KW-0238">DNA-binding</keyword>
<dbReference type="SUPFAM" id="SSF50249">
    <property type="entry name" value="Nucleic acid-binding proteins"/>
    <property type="match status" value="1"/>
</dbReference>
<proteinExistence type="predicted"/>
<dbReference type="InterPro" id="IPR012340">
    <property type="entry name" value="NA-bd_OB-fold"/>
</dbReference>
<dbReference type="InterPro" id="IPR011344">
    <property type="entry name" value="ssDNA-bd"/>
</dbReference>
<evidence type="ECO:0000256" key="2">
    <source>
        <dbReference type="PROSITE-ProRule" id="PRU00252"/>
    </source>
</evidence>
<dbReference type="PANTHER" id="PTHR10302">
    <property type="entry name" value="SINGLE-STRANDED DNA-BINDING PROTEIN"/>
    <property type="match status" value="1"/>
</dbReference>
<dbReference type="EMBL" id="JABZXL010000020">
    <property type="protein sequence ID" value="MBF1659595.1"/>
    <property type="molecule type" value="Genomic_DNA"/>
</dbReference>
<dbReference type="NCBIfam" id="TIGR00621">
    <property type="entry name" value="ssb"/>
    <property type="match status" value="1"/>
</dbReference>
<dbReference type="GO" id="GO:0009295">
    <property type="term" value="C:nucleoid"/>
    <property type="evidence" value="ECO:0007669"/>
    <property type="project" value="TreeGrafter"/>
</dbReference>